<evidence type="ECO:0000256" key="1">
    <source>
        <dbReference type="SAM" id="SignalP"/>
    </source>
</evidence>
<accession>A0ABD3PW59</accession>
<keyword evidence="3" id="KW-1185">Reference proteome</keyword>
<gene>
    <name evidence="2" type="ORF">HJC23_010759</name>
</gene>
<evidence type="ECO:0000313" key="3">
    <source>
        <dbReference type="Proteomes" id="UP001516023"/>
    </source>
</evidence>
<protein>
    <recommendedName>
        <fullName evidence="4">ATP synthase protein I</fullName>
    </recommendedName>
</protein>
<keyword evidence="1" id="KW-0732">Signal</keyword>
<dbReference type="Proteomes" id="UP001516023">
    <property type="component" value="Unassembled WGS sequence"/>
</dbReference>
<comment type="caution">
    <text evidence="2">The sequence shown here is derived from an EMBL/GenBank/DDBJ whole genome shotgun (WGS) entry which is preliminary data.</text>
</comment>
<evidence type="ECO:0008006" key="4">
    <source>
        <dbReference type="Google" id="ProtNLM"/>
    </source>
</evidence>
<dbReference type="EMBL" id="JABMIG020000108">
    <property type="protein sequence ID" value="KAL3791899.1"/>
    <property type="molecule type" value="Genomic_DNA"/>
</dbReference>
<feature type="signal peptide" evidence="1">
    <location>
        <begin position="1"/>
        <end position="24"/>
    </location>
</feature>
<proteinExistence type="predicted"/>
<evidence type="ECO:0000313" key="2">
    <source>
        <dbReference type="EMBL" id="KAL3791899.1"/>
    </source>
</evidence>
<sequence length="234" mass="25799">MQRSLLLFAGCCLQLATPFTPSFAVRTVKESPKSKLPPINALRSVRSHSNIVPNHNQRIAALSSTSNDIDEDDDEVEKEKKRVREEIFWAKQRALAAEMTAKADAGLKREQQEKFAKRRLALTSDTLYFSILIASVLWLASSNPFVPLSYLFGALSGTAYSYGLGKYVETIGGSIDDTEAEGAGIGQARFAFLILLFVVVGKFRDQGLLEIPSILGFFTYQLASLGQGLREIDD</sequence>
<organism evidence="2 3">
    <name type="scientific">Cyclotella cryptica</name>
    <dbReference type="NCBI Taxonomy" id="29204"/>
    <lineage>
        <taxon>Eukaryota</taxon>
        <taxon>Sar</taxon>
        <taxon>Stramenopiles</taxon>
        <taxon>Ochrophyta</taxon>
        <taxon>Bacillariophyta</taxon>
        <taxon>Coscinodiscophyceae</taxon>
        <taxon>Thalassiosirophycidae</taxon>
        <taxon>Stephanodiscales</taxon>
        <taxon>Stephanodiscaceae</taxon>
        <taxon>Cyclotella</taxon>
    </lineage>
</organism>
<dbReference type="AlphaFoldDB" id="A0ABD3PW59"/>
<feature type="chain" id="PRO_5044758528" description="ATP synthase protein I" evidence="1">
    <location>
        <begin position="25"/>
        <end position="234"/>
    </location>
</feature>
<reference evidence="2 3" key="1">
    <citation type="journal article" date="2020" name="G3 (Bethesda)">
        <title>Improved Reference Genome for Cyclotella cryptica CCMP332, a Model for Cell Wall Morphogenesis, Salinity Adaptation, and Lipid Production in Diatoms (Bacillariophyta).</title>
        <authorList>
            <person name="Roberts W.R."/>
            <person name="Downey K.M."/>
            <person name="Ruck E.C."/>
            <person name="Traller J.C."/>
            <person name="Alverson A.J."/>
        </authorList>
    </citation>
    <scope>NUCLEOTIDE SEQUENCE [LARGE SCALE GENOMIC DNA]</scope>
    <source>
        <strain evidence="2 3">CCMP332</strain>
    </source>
</reference>
<name>A0ABD3PW59_9STRA</name>